<accession>A0A5J5A0S0</accession>
<dbReference type="OrthoDB" id="1887119at2759"/>
<dbReference type="PROSITE" id="PS51257">
    <property type="entry name" value="PROKAR_LIPOPROTEIN"/>
    <property type="match status" value="1"/>
</dbReference>
<sequence length="222" mass="24369">MASKSSKPISVLLMVVACMVMLTPSGQAQLRAEHIFTTSSGLSQQLSEGDVMQCWSSIKDIELIEGCIFEIFRSLSSGHISILGPACCKAITEINDNCWPMIFPFNPFFLTKLKTHCAHLEVPFGLAQLAPEAMLAPARMPPESPEMVSKCCFAVSIIEKRFPDIVRFFSGCRYGLSVSRDCCIAIDVIDQQCWPKIFAFNYPLMLKSYCAGLGGGAPGMLH</sequence>
<name>A0A5J5A0S0_9ASTE</name>
<dbReference type="InterPro" id="IPR008502">
    <property type="entry name" value="Prolamin-like"/>
</dbReference>
<dbReference type="PANTHER" id="PTHR31181:SF67">
    <property type="entry name" value="PROLAMIN-LIKE PROTEIN (DUF1278)"/>
    <property type="match status" value="1"/>
</dbReference>
<dbReference type="GO" id="GO:2000008">
    <property type="term" value="P:regulation of protein localization to cell surface"/>
    <property type="evidence" value="ECO:0007669"/>
    <property type="project" value="TreeGrafter"/>
</dbReference>
<keyword evidence="5" id="KW-1185">Reference proteome</keyword>
<protein>
    <recommendedName>
        <fullName evidence="3">Prolamin-like domain-containing protein</fullName>
    </recommendedName>
</protein>
<dbReference type="GO" id="GO:0080155">
    <property type="term" value="P:regulation of double fertilization forming a zygote and endosperm"/>
    <property type="evidence" value="ECO:0007669"/>
    <property type="project" value="TreeGrafter"/>
</dbReference>
<evidence type="ECO:0000256" key="1">
    <source>
        <dbReference type="ARBA" id="ARBA00022729"/>
    </source>
</evidence>
<gene>
    <name evidence="4" type="ORF">F0562_009370</name>
</gene>
<dbReference type="GO" id="GO:0009567">
    <property type="term" value="P:double fertilization forming a zygote and endosperm"/>
    <property type="evidence" value="ECO:0007669"/>
    <property type="project" value="TreeGrafter"/>
</dbReference>
<dbReference type="EMBL" id="CM018047">
    <property type="protein sequence ID" value="KAA8522947.1"/>
    <property type="molecule type" value="Genomic_DNA"/>
</dbReference>
<evidence type="ECO:0000313" key="5">
    <source>
        <dbReference type="Proteomes" id="UP000325577"/>
    </source>
</evidence>
<evidence type="ECO:0000259" key="3">
    <source>
        <dbReference type="Pfam" id="PF05617"/>
    </source>
</evidence>
<dbReference type="PANTHER" id="PTHR31181">
    <property type="entry name" value="EGG CELL-SECRETED PROTEIN 1.4"/>
    <property type="match status" value="1"/>
</dbReference>
<dbReference type="Proteomes" id="UP000325577">
    <property type="component" value="Linkage Group LG4"/>
</dbReference>
<feature type="chain" id="PRO_5023862182" description="Prolamin-like domain-containing protein" evidence="2">
    <location>
        <begin position="29"/>
        <end position="222"/>
    </location>
</feature>
<proteinExistence type="predicted"/>
<dbReference type="AlphaFoldDB" id="A0A5J5A0S0"/>
<feature type="domain" description="Prolamin-like" evidence="3">
    <location>
        <begin position="163"/>
        <end position="210"/>
    </location>
</feature>
<feature type="signal peptide" evidence="2">
    <location>
        <begin position="1"/>
        <end position="28"/>
    </location>
</feature>
<evidence type="ECO:0000313" key="4">
    <source>
        <dbReference type="EMBL" id="KAA8522947.1"/>
    </source>
</evidence>
<keyword evidence="1 2" id="KW-0732">Signal</keyword>
<dbReference type="GO" id="GO:0005576">
    <property type="term" value="C:extracellular region"/>
    <property type="evidence" value="ECO:0007669"/>
    <property type="project" value="TreeGrafter"/>
</dbReference>
<organism evidence="4 5">
    <name type="scientific">Nyssa sinensis</name>
    <dbReference type="NCBI Taxonomy" id="561372"/>
    <lineage>
        <taxon>Eukaryota</taxon>
        <taxon>Viridiplantae</taxon>
        <taxon>Streptophyta</taxon>
        <taxon>Embryophyta</taxon>
        <taxon>Tracheophyta</taxon>
        <taxon>Spermatophyta</taxon>
        <taxon>Magnoliopsida</taxon>
        <taxon>eudicotyledons</taxon>
        <taxon>Gunneridae</taxon>
        <taxon>Pentapetalae</taxon>
        <taxon>asterids</taxon>
        <taxon>Cornales</taxon>
        <taxon>Nyssaceae</taxon>
        <taxon>Nyssa</taxon>
    </lineage>
</organism>
<reference evidence="4 5" key="1">
    <citation type="submission" date="2019-09" db="EMBL/GenBank/DDBJ databases">
        <title>A chromosome-level genome assembly of the Chinese tupelo Nyssa sinensis.</title>
        <authorList>
            <person name="Yang X."/>
            <person name="Kang M."/>
            <person name="Yang Y."/>
            <person name="Xiong H."/>
            <person name="Wang M."/>
            <person name="Zhang Z."/>
            <person name="Wang Z."/>
            <person name="Wu H."/>
            <person name="Ma T."/>
            <person name="Liu J."/>
            <person name="Xi Z."/>
        </authorList>
    </citation>
    <scope>NUCLEOTIDE SEQUENCE [LARGE SCALE GENOMIC DNA]</scope>
    <source>
        <strain evidence="4">J267</strain>
        <tissue evidence="4">Leaf</tissue>
    </source>
</reference>
<dbReference type="Pfam" id="PF05617">
    <property type="entry name" value="Prolamin_like"/>
    <property type="match status" value="2"/>
</dbReference>
<evidence type="ECO:0000256" key="2">
    <source>
        <dbReference type="SAM" id="SignalP"/>
    </source>
</evidence>
<feature type="domain" description="Prolamin-like" evidence="3">
    <location>
        <begin position="53"/>
        <end position="117"/>
    </location>
</feature>
<dbReference type="GO" id="GO:0031982">
    <property type="term" value="C:vesicle"/>
    <property type="evidence" value="ECO:0007669"/>
    <property type="project" value="TreeGrafter"/>
</dbReference>